<feature type="region of interest" description="Disordered" evidence="1">
    <location>
        <begin position="394"/>
        <end position="419"/>
    </location>
</feature>
<evidence type="ECO:0000313" key="3">
    <source>
        <dbReference type="WBParaSite" id="PSAMB.scaffold4400size14766.g24214.t1"/>
    </source>
</evidence>
<reference evidence="3" key="1">
    <citation type="submission" date="2022-11" db="UniProtKB">
        <authorList>
            <consortium name="WormBaseParasite"/>
        </authorList>
    </citation>
    <scope>IDENTIFICATION</scope>
</reference>
<protein>
    <submittedName>
        <fullName evidence="3">Uncharacterized protein</fullName>
    </submittedName>
</protein>
<organism evidence="2 3">
    <name type="scientific">Plectus sambesii</name>
    <dbReference type="NCBI Taxonomy" id="2011161"/>
    <lineage>
        <taxon>Eukaryota</taxon>
        <taxon>Metazoa</taxon>
        <taxon>Ecdysozoa</taxon>
        <taxon>Nematoda</taxon>
        <taxon>Chromadorea</taxon>
        <taxon>Plectida</taxon>
        <taxon>Plectina</taxon>
        <taxon>Plectoidea</taxon>
        <taxon>Plectidae</taxon>
        <taxon>Plectus</taxon>
    </lineage>
</organism>
<dbReference type="WBParaSite" id="PSAMB.scaffold4400size14766.g24214.t1">
    <property type="protein sequence ID" value="PSAMB.scaffold4400size14766.g24214.t1"/>
    <property type="gene ID" value="PSAMB.scaffold4400size14766.g24214"/>
</dbReference>
<proteinExistence type="predicted"/>
<sequence length="419" mass="47195">ILAVFHSGEDTRKRKRFNMASSEDQDDDVLLSALYRKALSLSQAKTVLKQENDMLSSESRRLVIELNQRDQKIHELKNEQLVELAAEIERLKFNNRTQGNQAGLRTDELNVSHPKRQLSVGNEPLNVLPPSLMGDRALSDAGVSKCTEAYQNRWWHIKQDLLQRCAQRKHQLQCQQLSTSSCDDNRPSTQLTDVDATLPDDCDSQWSLNGSVPDMPQLPILPQAYIDGYNKCLTDVEMTMLKTRIILQDSMIIHLQSILQAVNEMIIQMPGGMQLPLTAAMQPSIMVPQLQDDQQQMLPPSNMQLQQLQQQINDVQDQSFKNAVSQLQPFMMAPHQDASHGFANVSCIQSMSDSDSYVPLAMATMRHPDSSLAFAGMPALAEVTDDSLLTHSLTPMEDSFDSDKVDSGEERFIEEQKML</sequence>
<keyword evidence="2" id="KW-1185">Reference proteome</keyword>
<feature type="compositionally biased region" description="Basic and acidic residues" evidence="1">
    <location>
        <begin position="401"/>
        <end position="419"/>
    </location>
</feature>
<dbReference type="Proteomes" id="UP000887566">
    <property type="component" value="Unplaced"/>
</dbReference>
<evidence type="ECO:0000256" key="1">
    <source>
        <dbReference type="SAM" id="MobiDB-lite"/>
    </source>
</evidence>
<name>A0A914WLP6_9BILA</name>
<dbReference type="AlphaFoldDB" id="A0A914WLP6"/>
<evidence type="ECO:0000313" key="2">
    <source>
        <dbReference type="Proteomes" id="UP000887566"/>
    </source>
</evidence>
<accession>A0A914WLP6</accession>